<dbReference type="RefSeq" id="WP_162414319.1">
    <property type="nucleotide sequence ID" value="NZ_JAHQXE010000004.1"/>
</dbReference>
<reference evidence="1" key="1">
    <citation type="submission" date="2021-06" db="EMBL/GenBank/DDBJ databases">
        <title>New haloarchaea isolates fom saline soil.</title>
        <authorList>
            <person name="Duran-Viseras A."/>
            <person name="Sanchez-Porro C.S."/>
            <person name="Ventosa A."/>
        </authorList>
    </citation>
    <scope>NUCLEOTIDE SEQUENCE</scope>
    <source>
        <strain evidence="1">JCM 18369</strain>
    </source>
</reference>
<protein>
    <submittedName>
        <fullName evidence="1">Uncharacterized protein</fullName>
    </submittedName>
</protein>
<name>A0AA41KG60_9EURY</name>
<evidence type="ECO:0000313" key="1">
    <source>
        <dbReference type="EMBL" id="MBV0902742.1"/>
    </source>
</evidence>
<comment type="caution">
    <text evidence="1">The sequence shown here is derived from an EMBL/GenBank/DDBJ whole genome shotgun (WGS) entry which is preliminary data.</text>
</comment>
<dbReference type="Proteomes" id="UP001166304">
    <property type="component" value="Unassembled WGS sequence"/>
</dbReference>
<proteinExistence type="predicted"/>
<keyword evidence="2" id="KW-1185">Reference proteome</keyword>
<gene>
    <name evidence="1" type="ORF">KTS37_13190</name>
</gene>
<dbReference type="EMBL" id="JAHQXE010000004">
    <property type="protein sequence ID" value="MBV0902742.1"/>
    <property type="molecule type" value="Genomic_DNA"/>
</dbReference>
<evidence type="ECO:0000313" key="2">
    <source>
        <dbReference type="Proteomes" id="UP001166304"/>
    </source>
</evidence>
<accession>A0AA41KG60</accession>
<organism evidence="1 2">
    <name type="scientific">Haloarcula salina</name>
    <dbReference type="NCBI Taxonomy" id="1429914"/>
    <lineage>
        <taxon>Archaea</taxon>
        <taxon>Methanobacteriati</taxon>
        <taxon>Methanobacteriota</taxon>
        <taxon>Stenosarchaea group</taxon>
        <taxon>Halobacteria</taxon>
        <taxon>Halobacteriales</taxon>
        <taxon>Haloarculaceae</taxon>
        <taxon>Haloarcula</taxon>
    </lineage>
</organism>
<sequence>MKRRTFLTGSALVSVPSVEQLLQWLQRVNQGQIVAKRLIAVPEPGSERREIAAVDANGTSVVSDHEDLLAESAGSITTAAATELRTQYRELRFQVTVSHHETSLGRPTDGEPVEYETSRVLYSGMDIGDHATFQTSLLDEDSLVSLSCLTEDKSSLRQRCRVGIENPTED</sequence>
<dbReference type="AlphaFoldDB" id="A0AA41KG60"/>